<dbReference type="RefSeq" id="WP_186442933.1">
    <property type="nucleotide sequence ID" value="NZ_VLLC01000005.1"/>
</dbReference>
<sequence length="53" mass="6066">MAVSDEEKKAREQEPDSLLAKAKDKERELAELLAEAKEKLKTGEAYMKKMGWL</sequence>
<comment type="caution">
    <text evidence="2">The sequence shown here is derived from an EMBL/GenBank/DDBJ whole genome shotgun (WGS) entry which is preliminary data.</text>
</comment>
<feature type="region of interest" description="Disordered" evidence="1">
    <location>
        <begin position="1"/>
        <end position="22"/>
    </location>
</feature>
<dbReference type="Proteomes" id="UP000318307">
    <property type="component" value="Unassembled WGS sequence"/>
</dbReference>
<dbReference type="EMBL" id="VLLC01000005">
    <property type="protein sequence ID" value="TWI74362.1"/>
    <property type="molecule type" value="Genomic_DNA"/>
</dbReference>
<evidence type="ECO:0000313" key="3">
    <source>
        <dbReference type="Proteomes" id="UP000318307"/>
    </source>
</evidence>
<keyword evidence="3" id="KW-1185">Reference proteome</keyword>
<accession>A0A562RZ19</accession>
<evidence type="ECO:0000256" key="1">
    <source>
        <dbReference type="SAM" id="MobiDB-lite"/>
    </source>
</evidence>
<evidence type="ECO:0000313" key="2">
    <source>
        <dbReference type="EMBL" id="TWI74362.1"/>
    </source>
</evidence>
<organism evidence="2 3">
    <name type="scientific">Desulfobotulus alkaliphilus</name>
    <dbReference type="NCBI Taxonomy" id="622671"/>
    <lineage>
        <taxon>Bacteria</taxon>
        <taxon>Pseudomonadati</taxon>
        <taxon>Thermodesulfobacteriota</taxon>
        <taxon>Desulfobacteria</taxon>
        <taxon>Desulfobacterales</taxon>
        <taxon>Desulfobacteraceae</taxon>
        <taxon>Desulfobotulus</taxon>
    </lineage>
</organism>
<dbReference type="AlphaFoldDB" id="A0A562RZ19"/>
<protein>
    <submittedName>
        <fullName evidence="2">Uncharacterized protein</fullName>
    </submittedName>
</protein>
<name>A0A562RZ19_9BACT</name>
<reference evidence="2 3" key="1">
    <citation type="submission" date="2019-07" db="EMBL/GenBank/DDBJ databases">
        <title>Genome sequencing of 100 strains of the haloalkaliphilic chemolithoautotrophic sulfur-oxidizing bacterium Thioalkalivibrio.</title>
        <authorList>
            <person name="Muyzer G."/>
        </authorList>
    </citation>
    <scope>NUCLEOTIDE SEQUENCE [LARGE SCALE GENOMIC DNA]</scope>
    <source>
        <strain evidence="2 3">ASO4-4</strain>
    </source>
</reference>
<gene>
    <name evidence="2" type="ORF">LZ24_00965</name>
</gene>
<proteinExistence type="predicted"/>
<feature type="compositionally biased region" description="Basic and acidic residues" evidence="1">
    <location>
        <begin position="1"/>
        <end position="14"/>
    </location>
</feature>